<organism evidence="1 2">
    <name type="scientific">Heyndrickxia coagulans</name>
    <name type="common">Weizmannia coagulans</name>
    <dbReference type="NCBI Taxonomy" id="1398"/>
    <lineage>
        <taxon>Bacteria</taxon>
        <taxon>Bacillati</taxon>
        <taxon>Bacillota</taxon>
        <taxon>Bacilli</taxon>
        <taxon>Bacillales</taxon>
        <taxon>Bacillaceae</taxon>
        <taxon>Heyndrickxia</taxon>
    </lineage>
</organism>
<dbReference type="AlphaFoldDB" id="A0A133KSD8"/>
<evidence type="ECO:0000313" key="1">
    <source>
        <dbReference type="EMBL" id="KWZ82521.1"/>
    </source>
</evidence>
<accession>A0A133KSD8</accession>
<reference evidence="2" key="1">
    <citation type="submission" date="2016-01" db="EMBL/GenBank/DDBJ databases">
        <authorList>
            <person name="Mitreva M."/>
            <person name="Pepin K.H."/>
            <person name="Mihindukulasuriya K.A."/>
            <person name="Fulton R."/>
            <person name="Fronick C."/>
            <person name="O'Laughlin M."/>
            <person name="Miner T."/>
            <person name="Herter B."/>
            <person name="Rosa B.A."/>
            <person name="Cordes M."/>
            <person name="Tomlinson C."/>
            <person name="Wollam A."/>
            <person name="Palsikar V.B."/>
            <person name="Mardis E.R."/>
            <person name="Wilson R.K."/>
        </authorList>
    </citation>
    <scope>NUCLEOTIDE SEQUENCE [LARGE SCALE GENOMIC DNA]</scope>
    <source>
        <strain evidence="2">GED7749B</strain>
    </source>
</reference>
<proteinExistence type="predicted"/>
<evidence type="ECO:0000313" key="2">
    <source>
        <dbReference type="Proteomes" id="UP000070376"/>
    </source>
</evidence>
<dbReference type="EMBL" id="LRPN01000056">
    <property type="protein sequence ID" value="KWZ82521.1"/>
    <property type="molecule type" value="Genomic_DNA"/>
</dbReference>
<comment type="caution">
    <text evidence="1">The sequence shown here is derived from an EMBL/GenBank/DDBJ whole genome shotgun (WGS) entry which is preliminary data.</text>
</comment>
<gene>
    <name evidence="1" type="ORF">HMPREF3213_01750</name>
</gene>
<dbReference type="Proteomes" id="UP000070376">
    <property type="component" value="Unassembled WGS sequence"/>
</dbReference>
<protein>
    <submittedName>
        <fullName evidence="1">Uncharacterized protein</fullName>
    </submittedName>
</protein>
<sequence>MERQITKQYLFVYMMDKNKTRGICMKWVEVHAHFPDVVSEWKCQPLMTLKTVMKVGKSSKSACRKSKSRMMYFSGWGCKEAYQISNG</sequence>
<dbReference type="PATRIC" id="fig|1398.22.peg.1757"/>
<name>A0A133KSD8_HEYCO</name>